<dbReference type="PANTHER" id="PTHR13364">
    <property type="entry name" value="DEFECTIVE SPERMATOGENESIS PROTEIN 39"/>
    <property type="match status" value="1"/>
</dbReference>
<feature type="region of interest" description="Disordered" evidence="6">
    <location>
        <begin position="44"/>
        <end position="141"/>
    </location>
</feature>
<evidence type="ECO:0000313" key="7">
    <source>
        <dbReference type="EMBL" id="KAH3853184.1"/>
    </source>
</evidence>
<dbReference type="GO" id="GO:0006886">
    <property type="term" value="P:intracellular protein transport"/>
    <property type="evidence" value="ECO:0007669"/>
    <property type="project" value="TreeGrafter"/>
</dbReference>
<comment type="subcellular location">
    <subcellularLocation>
        <location evidence="2">Cytoplasmic vesicle</location>
    </subcellularLocation>
    <subcellularLocation>
        <location evidence="1">Early endosome</location>
    </subcellularLocation>
    <subcellularLocation>
        <location evidence="3">Late endosome</location>
    </subcellularLocation>
</comment>
<evidence type="ECO:0000256" key="4">
    <source>
        <dbReference type="ARBA" id="ARBA00022753"/>
    </source>
</evidence>
<evidence type="ECO:0008006" key="9">
    <source>
        <dbReference type="Google" id="ProtNLM"/>
    </source>
</evidence>
<feature type="compositionally biased region" description="Low complexity" evidence="6">
    <location>
        <begin position="100"/>
        <end position="114"/>
    </location>
</feature>
<evidence type="ECO:0000256" key="5">
    <source>
        <dbReference type="ARBA" id="ARBA00023329"/>
    </source>
</evidence>
<gene>
    <name evidence="7" type="ORF">DPMN_095706</name>
</gene>
<evidence type="ECO:0000256" key="1">
    <source>
        <dbReference type="ARBA" id="ARBA00004412"/>
    </source>
</evidence>
<dbReference type="Proteomes" id="UP000828390">
    <property type="component" value="Unassembled WGS sequence"/>
</dbReference>
<dbReference type="OrthoDB" id="9977282at2759"/>
<keyword evidence="5" id="KW-0968">Cytoplasmic vesicle</keyword>
<dbReference type="GO" id="GO:0007034">
    <property type="term" value="P:vacuolar transport"/>
    <property type="evidence" value="ECO:0007669"/>
    <property type="project" value="TreeGrafter"/>
</dbReference>
<dbReference type="PANTHER" id="PTHR13364:SF6">
    <property type="entry name" value="SPERMATOGENESIS-DEFECTIVE PROTEIN 39 HOMOLOG"/>
    <property type="match status" value="1"/>
</dbReference>
<dbReference type="EMBL" id="JAIWYP010000003">
    <property type="protein sequence ID" value="KAH3853184.1"/>
    <property type="molecule type" value="Genomic_DNA"/>
</dbReference>
<sequence length="556" mass="62514">MEKSEDDYWGDSNTVKYSKKKNMFDDDVTIEKASEMALYRKNLASDGVEEEEEGIGWNDDPSPSLSNSIVTSAEPAKPSSDTGIRVSKSIVTPTEPAKPSSDSGIKASASGGSSFPRKTLDPGPGAPTRTQSSPMTHARSRSEVIVGKGTLSLPEVPALAHFSQDREPSLATMISRNQPAVKPSIGPQSISQKDDQIRYLQQQLDNALGVTKLKVDDTVKRMLRGQPYSLEAYKGKEEKLELLDKAIATHDGNAITAVVVFLKRTLKDQLFNLELMRRPVAVEQYLAYLRAHYNTHEYEHMLQLLGRTEEQAMLKYKHAASLADPNAKIDRLTACQQAHFACSPGLESDGSLIVQQINMLRRQLPVDAADEETEKTGKALVFQQHPRATSIINMPVITTLYYCCVYHYGESENLLGSPEDIRKKHQLTEKQFVWTTLRARAKLHKWDDVETLFTTKNWLGNTKMKSVIGFEKVCQVLNQQGTPPDILKKFFRNIDDVDRRLELANKLQCHDAIIETYQQRGNRSALQAYFDKLKPQSREWFLAGGVLKDQNIKWKT</sequence>
<keyword evidence="8" id="KW-1185">Reference proteome</keyword>
<evidence type="ECO:0000256" key="2">
    <source>
        <dbReference type="ARBA" id="ARBA00004541"/>
    </source>
</evidence>
<proteinExistence type="predicted"/>
<name>A0A9D4R346_DREPO</name>
<evidence type="ECO:0000256" key="6">
    <source>
        <dbReference type="SAM" id="MobiDB-lite"/>
    </source>
</evidence>
<accession>A0A9D4R346</accession>
<dbReference type="AlphaFoldDB" id="A0A9D4R346"/>
<comment type="caution">
    <text evidence="7">The sequence shown here is derived from an EMBL/GenBank/DDBJ whole genome shotgun (WGS) entry which is preliminary data.</text>
</comment>
<reference evidence="7" key="2">
    <citation type="submission" date="2020-11" db="EMBL/GenBank/DDBJ databases">
        <authorList>
            <person name="McCartney M.A."/>
            <person name="Auch B."/>
            <person name="Kono T."/>
            <person name="Mallez S."/>
            <person name="Becker A."/>
            <person name="Gohl D.M."/>
            <person name="Silverstein K.A.T."/>
            <person name="Koren S."/>
            <person name="Bechman K.B."/>
            <person name="Herman A."/>
            <person name="Abrahante J.E."/>
            <person name="Garbe J."/>
        </authorList>
    </citation>
    <scope>NUCLEOTIDE SEQUENCE</scope>
    <source>
        <strain evidence="7">Duluth1</strain>
        <tissue evidence="7">Whole animal</tissue>
    </source>
</reference>
<evidence type="ECO:0000313" key="8">
    <source>
        <dbReference type="Proteomes" id="UP000828390"/>
    </source>
</evidence>
<dbReference type="GO" id="GO:0005769">
    <property type="term" value="C:early endosome"/>
    <property type="evidence" value="ECO:0007669"/>
    <property type="project" value="UniProtKB-SubCell"/>
</dbReference>
<feature type="compositionally biased region" description="Polar residues" evidence="6">
    <location>
        <begin position="61"/>
        <end position="71"/>
    </location>
</feature>
<organism evidence="7 8">
    <name type="scientific">Dreissena polymorpha</name>
    <name type="common">Zebra mussel</name>
    <name type="synonym">Mytilus polymorpha</name>
    <dbReference type="NCBI Taxonomy" id="45954"/>
    <lineage>
        <taxon>Eukaryota</taxon>
        <taxon>Metazoa</taxon>
        <taxon>Spiralia</taxon>
        <taxon>Lophotrochozoa</taxon>
        <taxon>Mollusca</taxon>
        <taxon>Bivalvia</taxon>
        <taxon>Autobranchia</taxon>
        <taxon>Heteroconchia</taxon>
        <taxon>Euheterodonta</taxon>
        <taxon>Imparidentia</taxon>
        <taxon>Neoheterodontei</taxon>
        <taxon>Myida</taxon>
        <taxon>Dreissenoidea</taxon>
        <taxon>Dreissenidae</taxon>
        <taxon>Dreissena</taxon>
    </lineage>
</organism>
<evidence type="ECO:0000256" key="3">
    <source>
        <dbReference type="ARBA" id="ARBA00004603"/>
    </source>
</evidence>
<dbReference type="InterPro" id="IPR040057">
    <property type="entry name" value="Spe-39"/>
</dbReference>
<reference evidence="7" key="1">
    <citation type="journal article" date="2019" name="bioRxiv">
        <title>The Genome of the Zebra Mussel, Dreissena polymorpha: A Resource for Invasive Species Research.</title>
        <authorList>
            <person name="McCartney M.A."/>
            <person name="Auch B."/>
            <person name="Kono T."/>
            <person name="Mallez S."/>
            <person name="Zhang Y."/>
            <person name="Obille A."/>
            <person name="Becker A."/>
            <person name="Abrahante J.E."/>
            <person name="Garbe J."/>
            <person name="Badalamenti J.P."/>
            <person name="Herman A."/>
            <person name="Mangelson H."/>
            <person name="Liachko I."/>
            <person name="Sullivan S."/>
            <person name="Sone E.D."/>
            <person name="Koren S."/>
            <person name="Silverstein K.A.T."/>
            <person name="Beckman K.B."/>
            <person name="Gohl D.M."/>
        </authorList>
    </citation>
    <scope>NUCLEOTIDE SEQUENCE</scope>
    <source>
        <strain evidence="7">Duluth1</strain>
        <tissue evidence="7">Whole animal</tissue>
    </source>
</reference>
<keyword evidence="4" id="KW-0967">Endosome</keyword>
<dbReference type="GO" id="GO:0005770">
    <property type="term" value="C:late endosome"/>
    <property type="evidence" value="ECO:0007669"/>
    <property type="project" value="UniProtKB-SubCell"/>
</dbReference>
<protein>
    <recommendedName>
        <fullName evidence="9">Spermatogenesis-defective protein 39 homolog</fullName>
    </recommendedName>
</protein>